<dbReference type="InterPro" id="IPR003661">
    <property type="entry name" value="HisK_dim/P_dom"/>
</dbReference>
<dbReference type="Pfam" id="PF02518">
    <property type="entry name" value="HATPase_c"/>
    <property type="match status" value="1"/>
</dbReference>
<keyword evidence="7" id="KW-0547">Nucleotide-binding</keyword>
<proteinExistence type="predicted"/>
<protein>
    <recommendedName>
        <fullName evidence="3">histidine kinase</fullName>
        <ecNumber evidence="3">2.7.13.3</ecNumber>
    </recommendedName>
</protein>
<dbReference type="PANTHER" id="PTHR45453:SF1">
    <property type="entry name" value="PHOSPHATE REGULON SENSOR PROTEIN PHOR"/>
    <property type="match status" value="1"/>
</dbReference>
<dbReference type="Proteomes" id="UP000683291">
    <property type="component" value="Chromosome 1"/>
</dbReference>
<organism evidence="13 14">
    <name type="scientific">Sulfitobacter albidus</name>
    <dbReference type="NCBI Taxonomy" id="2829501"/>
    <lineage>
        <taxon>Bacteria</taxon>
        <taxon>Pseudomonadati</taxon>
        <taxon>Pseudomonadota</taxon>
        <taxon>Alphaproteobacteria</taxon>
        <taxon>Rhodobacterales</taxon>
        <taxon>Roseobacteraceae</taxon>
        <taxon>Sulfitobacter</taxon>
    </lineage>
</organism>
<evidence type="ECO:0000256" key="1">
    <source>
        <dbReference type="ARBA" id="ARBA00000085"/>
    </source>
</evidence>
<dbReference type="PROSITE" id="PS50109">
    <property type="entry name" value="HIS_KIN"/>
    <property type="match status" value="1"/>
</dbReference>
<dbReference type="FunFam" id="3.30.565.10:FF:000006">
    <property type="entry name" value="Sensor histidine kinase WalK"/>
    <property type="match status" value="1"/>
</dbReference>
<keyword evidence="14" id="KW-1185">Reference proteome</keyword>
<dbReference type="Gene3D" id="3.30.450.20">
    <property type="entry name" value="PAS domain"/>
    <property type="match status" value="1"/>
</dbReference>
<keyword evidence="8" id="KW-0418">Kinase</keyword>
<name>A0A975JGE8_9RHOB</name>
<keyword evidence="9" id="KW-0067">ATP-binding</keyword>
<dbReference type="Gene3D" id="3.30.565.10">
    <property type="entry name" value="Histidine kinase-like ATPase, C-terminal domain"/>
    <property type="match status" value="1"/>
</dbReference>
<dbReference type="SUPFAM" id="SSF55874">
    <property type="entry name" value="ATPase domain of HSP90 chaperone/DNA topoisomerase II/histidine kinase"/>
    <property type="match status" value="1"/>
</dbReference>
<keyword evidence="4" id="KW-1003">Cell membrane</keyword>
<dbReference type="Pfam" id="PF08448">
    <property type="entry name" value="PAS_4"/>
    <property type="match status" value="1"/>
</dbReference>
<evidence type="ECO:0000313" key="13">
    <source>
        <dbReference type="EMBL" id="QUJ77983.1"/>
    </source>
</evidence>
<evidence type="ECO:0000256" key="5">
    <source>
        <dbReference type="ARBA" id="ARBA00022553"/>
    </source>
</evidence>
<reference evidence="13" key="1">
    <citation type="submission" date="2021-04" db="EMBL/GenBank/DDBJ databases">
        <title>Complete genome sequence for Sulfitobacter sp. strain JK7-1.</title>
        <authorList>
            <person name="Park S.-J."/>
        </authorList>
    </citation>
    <scope>NUCLEOTIDE SEQUENCE</scope>
    <source>
        <strain evidence="13">JK7-1</strain>
    </source>
</reference>
<keyword evidence="5" id="KW-0597">Phosphoprotein</keyword>
<dbReference type="KEGG" id="sual:KDD17_06855"/>
<dbReference type="InterPro" id="IPR035965">
    <property type="entry name" value="PAS-like_dom_sf"/>
</dbReference>
<dbReference type="InterPro" id="IPR036890">
    <property type="entry name" value="HATPase_C_sf"/>
</dbReference>
<evidence type="ECO:0000256" key="11">
    <source>
        <dbReference type="ARBA" id="ARBA00023136"/>
    </source>
</evidence>
<dbReference type="CDD" id="cd00082">
    <property type="entry name" value="HisKA"/>
    <property type="match status" value="1"/>
</dbReference>
<dbReference type="CDD" id="cd00075">
    <property type="entry name" value="HATPase"/>
    <property type="match status" value="1"/>
</dbReference>
<evidence type="ECO:0000256" key="10">
    <source>
        <dbReference type="ARBA" id="ARBA00023012"/>
    </source>
</evidence>
<keyword evidence="10" id="KW-0902">Two-component regulatory system</keyword>
<dbReference type="Pfam" id="PF00512">
    <property type="entry name" value="HisKA"/>
    <property type="match status" value="1"/>
</dbReference>
<dbReference type="FunFam" id="1.10.287.130:FF:000008">
    <property type="entry name" value="Two-component sensor histidine kinase"/>
    <property type="match status" value="1"/>
</dbReference>
<dbReference type="GO" id="GO:0016036">
    <property type="term" value="P:cellular response to phosphate starvation"/>
    <property type="evidence" value="ECO:0007669"/>
    <property type="project" value="TreeGrafter"/>
</dbReference>
<dbReference type="GO" id="GO:0005524">
    <property type="term" value="F:ATP binding"/>
    <property type="evidence" value="ECO:0007669"/>
    <property type="project" value="UniProtKB-KW"/>
</dbReference>
<dbReference type="SUPFAM" id="SSF55785">
    <property type="entry name" value="PYP-like sensor domain (PAS domain)"/>
    <property type="match status" value="1"/>
</dbReference>
<dbReference type="GO" id="GO:0005886">
    <property type="term" value="C:plasma membrane"/>
    <property type="evidence" value="ECO:0007669"/>
    <property type="project" value="UniProtKB-SubCell"/>
</dbReference>
<keyword evidence="6" id="KW-0808">Transferase</keyword>
<keyword evidence="11" id="KW-0472">Membrane</keyword>
<evidence type="ECO:0000256" key="7">
    <source>
        <dbReference type="ARBA" id="ARBA00022741"/>
    </source>
</evidence>
<evidence type="ECO:0000256" key="9">
    <source>
        <dbReference type="ARBA" id="ARBA00022840"/>
    </source>
</evidence>
<dbReference type="InterPro" id="IPR005467">
    <property type="entry name" value="His_kinase_dom"/>
</dbReference>
<dbReference type="PANTHER" id="PTHR45453">
    <property type="entry name" value="PHOSPHATE REGULON SENSOR PROTEIN PHOR"/>
    <property type="match status" value="1"/>
</dbReference>
<comment type="subcellular location">
    <subcellularLocation>
        <location evidence="2">Cell membrane</location>
    </subcellularLocation>
</comment>
<comment type="catalytic activity">
    <reaction evidence="1">
        <text>ATP + protein L-histidine = ADP + protein N-phospho-L-histidine.</text>
        <dbReference type="EC" id="2.7.13.3"/>
    </reaction>
</comment>
<dbReference type="InterPro" id="IPR013656">
    <property type="entry name" value="PAS_4"/>
</dbReference>
<dbReference type="InterPro" id="IPR003594">
    <property type="entry name" value="HATPase_dom"/>
</dbReference>
<evidence type="ECO:0000256" key="3">
    <source>
        <dbReference type="ARBA" id="ARBA00012438"/>
    </source>
</evidence>
<dbReference type="SUPFAM" id="SSF47384">
    <property type="entry name" value="Homodimeric domain of signal transducing histidine kinase"/>
    <property type="match status" value="1"/>
</dbReference>
<dbReference type="Gene3D" id="1.10.287.130">
    <property type="match status" value="1"/>
</dbReference>
<dbReference type="GO" id="GO:0004721">
    <property type="term" value="F:phosphoprotein phosphatase activity"/>
    <property type="evidence" value="ECO:0007669"/>
    <property type="project" value="TreeGrafter"/>
</dbReference>
<dbReference type="InterPro" id="IPR036097">
    <property type="entry name" value="HisK_dim/P_sf"/>
</dbReference>
<dbReference type="EMBL" id="CP073581">
    <property type="protein sequence ID" value="QUJ77983.1"/>
    <property type="molecule type" value="Genomic_DNA"/>
</dbReference>
<feature type="domain" description="Histidine kinase" evidence="12">
    <location>
        <begin position="119"/>
        <end position="343"/>
    </location>
</feature>
<dbReference type="EC" id="2.7.13.3" evidence="3"/>
<dbReference type="PRINTS" id="PR00344">
    <property type="entry name" value="BCTRLSENSOR"/>
</dbReference>
<dbReference type="SMART" id="SM00387">
    <property type="entry name" value="HATPase_c"/>
    <property type="match status" value="1"/>
</dbReference>
<dbReference type="GO" id="GO:0000155">
    <property type="term" value="F:phosphorelay sensor kinase activity"/>
    <property type="evidence" value="ECO:0007669"/>
    <property type="project" value="InterPro"/>
</dbReference>
<dbReference type="InterPro" id="IPR004358">
    <property type="entry name" value="Sig_transdc_His_kin-like_C"/>
</dbReference>
<evidence type="ECO:0000256" key="4">
    <source>
        <dbReference type="ARBA" id="ARBA00022475"/>
    </source>
</evidence>
<evidence type="ECO:0000256" key="2">
    <source>
        <dbReference type="ARBA" id="ARBA00004236"/>
    </source>
</evidence>
<gene>
    <name evidence="13" type="ORF">KDD17_06855</name>
</gene>
<accession>A0A975JGE8</accession>
<sequence length="343" mass="37139">MPLPVSEVIAALPHPALAIGRDEQIIAINEAAQKLLGTPAQGRHFITILRQPSVVEAVERVMAGSARAVAQYLTIERGNDVTYEVNASRIDSAGVVIASFQDVTHVAAAGQMRRDFVANVSHELRTPLTALTGFIETLQGPARDDTAARDRFLDIMSKEAGRMNRLVGDLLSLSRVEAEERVRPTELCDLTAILGTTIRNLNPLAVEADVRLRPDLPDAAVTLIGDTDQLLQVFTNLIENAIKYGGSGKNVHISLAQHDRIDALRAPGVVVSVRDEGPGIDAQHLPRLTERFYRADSHRSRALGGTGLGLAIVKHILNRHRGRLRVSSTVGEGTEFKVLLPIG</sequence>
<dbReference type="AlphaFoldDB" id="A0A975JGE8"/>
<evidence type="ECO:0000259" key="12">
    <source>
        <dbReference type="PROSITE" id="PS50109"/>
    </source>
</evidence>
<evidence type="ECO:0000256" key="8">
    <source>
        <dbReference type="ARBA" id="ARBA00022777"/>
    </source>
</evidence>
<dbReference type="InterPro" id="IPR050351">
    <property type="entry name" value="BphY/WalK/GraS-like"/>
</dbReference>
<dbReference type="SMART" id="SM00388">
    <property type="entry name" value="HisKA"/>
    <property type="match status" value="1"/>
</dbReference>
<evidence type="ECO:0000313" key="14">
    <source>
        <dbReference type="Proteomes" id="UP000683291"/>
    </source>
</evidence>
<evidence type="ECO:0000256" key="6">
    <source>
        <dbReference type="ARBA" id="ARBA00022679"/>
    </source>
</evidence>